<organism evidence="1 2">
    <name type="scientific">Dentiscutata erythropus</name>
    <dbReference type="NCBI Taxonomy" id="1348616"/>
    <lineage>
        <taxon>Eukaryota</taxon>
        <taxon>Fungi</taxon>
        <taxon>Fungi incertae sedis</taxon>
        <taxon>Mucoromycota</taxon>
        <taxon>Glomeromycotina</taxon>
        <taxon>Glomeromycetes</taxon>
        <taxon>Diversisporales</taxon>
        <taxon>Gigasporaceae</taxon>
        <taxon>Dentiscutata</taxon>
    </lineage>
</organism>
<sequence>MEQNYYDASVEGKKLSFYENCENCYLPKPNDFCTFCEKEEILIRLNKQSQQQMQFCEKCNSLFSSNYCISCNNKLYEDKDFKEIENEEKSKQATSSQNEGIFDFVIQKYSYTPLQVGYVNNNKIFWSDNELSMDDSTEVEYNFAISNYSYTCTIEEKLHNALAILNIIQGLGISVDETRESINTQLKVQANLKKNYKEIINKYEIERRDFSIVIPLTDEKKTWIKIFEEGRIAIDDSKLLKIWKYTCPSREEYIANPCDRIEAFYKISNYWRGHEFELVIRKILNSSSILANELREMRMDFKEYIKTIENNTPQLELVDFYAETFEIDEIKCRNVFIKKIIINSSRYKPY</sequence>
<gene>
    <name evidence="1" type="ORF">DERYTH_LOCUS3230</name>
</gene>
<dbReference type="Proteomes" id="UP000789405">
    <property type="component" value="Unassembled WGS sequence"/>
</dbReference>
<proteinExistence type="predicted"/>
<dbReference type="AlphaFoldDB" id="A0A9N8ZUR8"/>
<accession>A0A9N8ZUR8</accession>
<protein>
    <submittedName>
        <fullName evidence="1">17914_t:CDS:1</fullName>
    </submittedName>
</protein>
<comment type="caution">
    <text evidence="1">The sequence shown here is derived from an EMBL/GenBank/DDBJ whole genome shotgun (WGS) entry which is preliminary data.</text>
</comment>
<evidence type="ECO:0000313" key="2">
    <source>
        <dbReference type="Proteomes" id="UP000789405"/>
    </source>
</evidence>
<keyword evidence="2" id="KW-1185">Reference proteome</keyword>
<evidence type="ECO:0000313" key="1">
    <source>
        <dbReference type="EMBL" id="CAG8507818.1"/>
    </source>
</evidence>
<dbReference type="EMBL" id="CAJVPY010001115">
    <property type="protein sequence ID" value="CAG8507818.1"/>
    <property type="molecule type" value="Genomic_DNA"/>
</dbReference>
<name>A0A9N8ZUR8_9GLOM</name>
<reference evidence="1" key="1">
    <citation type="submission" date="2021-06" db="EMBL/GenBank/DDBJ databases">
        <authorList>
            <person name="Kallberg Y."/>
            <person name="Tangrot J."/>
            <person name="Rosling A."/>
        </authorList>
    </citation>
    <scope>NUCLEOTIDE SEQUENCE</scope>
    <source>
        <strain evidence="1">MA453B</strain>
    </source>
</reference>